<feature type="region of interest" description="Disordered" evidence="1">
    <location>
        <begin position="23"/>
        <end position="73"/>
    </location>
</feature>
<feature type="compositionally biased region" description="Low complexity" evidence="1">
    <location>
        <begin position="37"/>
        <end position="54"/>
    </location>
</feature>
<organism evidence="2 3">
    <name type="scientific">Absidia repens</name>
    <dbReference type="NCBI Taxonomy" id="90262"/>
    <lineage>
        <taxon>Eukaryota</taxon>
        <taxon>Fungi</taxon>
        <taxon>Fungi incertae sedis</taxon>
        <taxon>Mucoromycota</taxon>
        <taxon>Mucoromycotina</taxon>
        <taxon>Mucoromycetes</taxon>
        <taxon>Mucorales</taxon>
        <taxon>Cunninghamellaceae</taxon>
        <taxon>Absidia</taxon>
    </lineage>
</organism>
<keyword evidence="3" id="KW-1185">Reference proteome</keyword>
<reference evidence="2 3" key="1">
    <citation type="submission" date="2016-07" db="EMBL/GenBank/DDBJ databases">
        <title>Pervasive Adenine N6-methylation of Active Genes in Fungi.</title>
        <authorList>
            <consortium name="DOE Joint Genome Institute"/>
            <person name="Mondo S.J."/>
            <person name="Dannebaum R.O."/>
            <person name="Kuo R.C."/>
            <person name="Labutti K."/>
            <person name="Haridas S."/>
            <person name="Kuo A."/>
            <person name="Salamov A."/>
            <person name="Ahrendt S.R."/>
            <person name="Lipzen A."/>
            <person name="Sullivan W."/>
            <person name="Andreopoulos W.B."/>
            <person name="Clum A."/>
            <person name="Lindquist E."/>
            <person name="Daum C."/>
            <person name="Ramamoorthy G.K."/>
            <person name="Gryganskyi A."/>
            <person name="Culley D."/>
            <person name="Magnuson J.K."/>
            <person name="James T.Y."/>
            <person name="O'Malley M.A."/>
            <person name="Stajich J.E."/>
            <person name="Spatafora J.W."/>
            <person name="Visel A."/>
            <person name="Grigoriev I.V."/>
        </authorList>
    </citation>
    <scope>NUCLEOTIDE SEQUENCE [LARGE SCALE GENOMIC DNA]</scope>
    <source>
        <strain evidence="2 3">NRRL 1336</strain>
    </source>
</reference>
<proteinExistence type="predicted"/>
<name>A0A1X2IF56_9FUNG</name>
<gene>
    <name evidence="2" type="ORF">BCR42DRAFT_416909</name>
</gene>
<evidence type="ECO:0000256" key="1">
    <source>
        <dbReference type="SAM" id="MobiDB-lite"/>
    </source>
</evidence>
<dbReference type="Proteomes" id="UP000193560">
    <property type="component" value="Unassembled WGS sequence"/>
</dbReference>
<protein>
    <submittedName>
        <fullName evidence="2">Uncharacterized protein</fullName>
    </submittedName>
</protein>
<dbReference type="OrthoDB" id="10374570at2759"/>
<evidence type="ECO:0000313" key="3">
    <source>
        <dbReference type="Proteomes" id="UP000193560"/>
    </source>
</evidence>
<evidence type="ECO:0000313" key="2">
    <source>
        <dbReference type="EMBL" id="ORZ15347.1"/>
    </source>
</evidence>
<sequence length="194" mass="22144">MRLSLPMTLYEWKHFFLKPSSETKNKTRRHFSSTKQTETVTSSSPPLSSTPFAPYSYQHKSKDPAEGTRNQHSSARKYVIKTKREHASPPVTRTTPNGPSFYQLEELKLAETTSQWEMATLQEMMTATAAGDISLGKSTQTTRPIKSKLEALALQRQILRSCHLQEMADQAHLETLYIQQQQARPLDWPKLPVL</sequence>
<dbReference type="EMBL" id="MCGE01000013">
    <property type="protein sequence ID" value="ORZ15347.1"/>
    <property type="molecule type" value="Genomic_DNA"/>
</dbReference>
<accession>A0A1X2IF56</accession>
<dbReference type="AlphaFoldDB" id="A0A1X2IF56"/>
<comment type="caution">
    <text evidence="2">The sequence shown here is derived from an EMBL/GenBank/DDBJ whole genome shotgun (WGS) entry which is preliminary data.</text>
</comment>